<organism evidence="1 2">
    <name type="scientific">Helianthus annuus</name>
    <name type="common">Common sunflower</name>
    <dbReference type="NCBI Taxonomy" id="4232"/>
    <lineage>
        <taxon>Eukaryota</taxon>
        <taxon>Viridiplantae</taxon>
        <taxon>Streptophyta</taxon>
        <taxon>Embryophyta</taxon>
        <taxon>Tracheophyta</taxon>
        <taxon>Spermatophyta</taxon>
        <taxon>Magnoliopsida</taxon>
        <taxon>eudicotyledons</taxon>
        <taxon>Gunneridae</taxon>
        <taxon>Pentapetalae</taxon>
        <taxon>asterids</taxon>
        <taxon>campanulids</taxon>
        <taxon>Asterales</taxon>
        <taxon>Asteraceae</taxon>
        <taxon>Asteroideae</taxon>
        <taxon>Heliantheae alliance</taxon>
        <taxon>Heliantheae</taxon>
        <taxon>Helianthus</taxon>
    </lineage>
</organism>
<evidence type="ECO:0000313" key="2">
    <source>
        <dbReference type="Proteomes" id="UP000215914"/>
    </source>
</evidence>
<reference evidence="1" key="1">
    <citation type="journal article" date="2017" name="Nature">
        <title>The sunflower genome provides insights into oil metabolism, flowering and Asterid evolution.</title>
        <authorList>
            <person name="Badouin H."/>
            <person name="Gouzy J."/>
            <person name="Grassa C.J."/>
            <person name="Murat F."/>
            <person name="Staton S.E."/>
            <person name="Cottret L."/>
            <person name="Lelandais-Briere C."/>
            <person name="Owens G.L."/>
            <person name="Carrere S."/>
            <person name="Mayjonade B."/>
            <person name="Legrand L."/>
            <person name="Gill N."/>
            <person name="Kane N.C."/>
            <person name="Bowers J.E."/>
            <person name="Hubner S."/>
            <person name="Bellec A."/>
            <person name="Berard A."/>
            <person name="Berges H."/>
            <person name="Blanchet N."/>
            <person name="Boniface M.C."/>
            <person name="Brunel D."/>
            <person name="Catrice O."/>
            <person name="Chaidir N."/>
            <person name="Claudel C."/>
            <person name="Donnadieu C."/>
            <person name="Faraut T."/>
            <person name="Fievet G."/>
            <person name="Helmstetter N."/>
            <person name="King M."/>
            <person name="Knapp S.J."/>
            <person name="Lai Z."/>
            <person name="Le Paslier M.C."/>
            <person name="Lippi Y."/>
            <person name="Lorenzon L."/>
            <person name="Mandel J.R."/>
            <person name="Marage G."/>
            <person name="Marchand G."/>
            <person name="Marquand E."/>
            <person name="Bret-Mestries E."/>
            <person name="Morien E."/>
            <person name="Nambeesan S."/>
            <person name="Nguyen T."/>
            <person name="Pegot-Espagnet P."/>
            <person name="Pouilly N."/>
            <person name="Raftis F."/>
            <person name="Sallet E."/>
            <person name="Schiex T."/>
            <person name="Thomas J."/>
            <person name="Vandecasteele C."/>
            <person name="Vares D."/>
            <person name="Vear F."/>
            <person name="Vautrin S."/>
            <person name="Crespi M."/>
            <person name="Mangin B."/>
            <person name="Burke J.M."/>
            <person name="Salse J."/>
            <person name="Munos S."/>
            <person name="Vincourt P."/>
            <person name="Rieseberg L.H."/>
            <person name="Langlade N.B."/>
        </authorList>
    </citation>
    <scope>NUCLEOTIDE SEQUENCE</scope>
    <source>
        <tissue evidence="1">Leaves</tissue>
    </source>
</reference>
<dbReference type="AlphaFoldDB" id="A0A9K3DEJ4"/>
<protein>
    <submittedName>
        <fullName evidence="1">Uncharacterized protein</fullName>
    </submittedName>
</protein>
<dbReference type="Proteomes" id="UP000215914">
    <property type="component" value="Unassembled WGS sequence"/>
</dbReference>
<keyword evidence="2" id="KW-1185">Reference proteome</keyword>
<evidence type="ECO:0000313" key="1">
    <source>
        <dbReference type="EMBL" id="KAF5753901.1"/>
    </source>
</evidence>
<gene>
    <name evidence="1" type="ORF">HanXRQr2_Chr17g0785281</name>
</gene>
<sequence length="43" mass="5162">MSFSPGLWNWDYSYNNKLAHIHKLKKTEDMILMVLQIFTAGRY</sequence>
<comment type="caution">
    <text evidence="1">The sequence shown here is derived from an EMBL/GenBank/DDBJ whole genome shotgun (WGS) entry which is preliminary data.</text>
</comment>
<proteinExistence type="predicted"/>
<name>A0A9K3DEJ4_HELAN</name>
<accession>A0A9K3DEJ4</accession>
<dbReference type="Gramene" id="mRNA:HanXRQr2_Chr17g0785281">
    <property type="protein sequence ID" value="mRNA:HanXRQr2_Chr17g0785281"/>
    <property type="gene ID" value="HanXRQr2_Chr17g0785281"/>
</dbReference>
<dbReference type="EMBL" id="MNCJ02000332">
    <property type="protein sequence ID" value="KAF5753901.1"/>
    <property type="molecule type" value="Genomic_DNA"/>
</dbReference>
<reference evidence="1" key="2">
    <citation type="submission" date="2020-06" db="EMBL/GenBank/DDBJ databases">
        <title>Helianthus annuus Genome sequencing and assembly Release 2.</title>
        <authorList>
            <person name="Gouzy J."/>
            <person name="Langlade N."/>
            <person name="Munos S."/>
        </authorList>
    </citation>
    <scope>NUCLEOTIDE SEQUENCE</scope>
    <source>
        <tissue evidence="1">Leaves</tissue>
    </source>
</reference>